<protein>
    <recommendedName>
        <fullName evidence="8">Molybdenum cofactor guanylyltransferase</fullName>
        <shortName evidence="8">MoCo guanylyltransferase</shortName>
        <ecNumber evidence="8">2.7.7.77</ecNumber>
    </recommendedName>
    <alternativeName>
        <fullName evidence="8">GTP:molybdopterin guanylyltransferase</fullName>
    </alternativeName>
    <alternativeName>
        <fullName evidence="8">Mo-MPT guanylyltransferase</fullName>
    </alternativeName>
    <alternativeName>
        <fullName evidence="8">Molybdopterin guanylyltransferase</fullName>
    </alternativeName>
    <alternativeName>
        <fullName evidence="8">Molybdopterin-guanine dinucleotide synthase</fullName>
        <shortName evidence="8">MGD synthase</shortName>
    </alternativeName>
</protein>
<comment type="cofactor">
    <cofactor evidence="8">
        <name>Mg(2+)</name>
        <dbReference type="ChEBI" id="CHEBI:18420"/>
    </cofactor>
</comment>
<feature type="binding site" evidence="8">
    <location>
        <begin position="8"/>
        <end position="10"/>
    </location>
    <ligand>
        <name>GTP</name>
        <dbReference type="ChEBI" id="CHEBI:37565"/>
    </ligand>
</feature>
<evidence type="ECO:0000256" key="2">
    <source>
        <dbReference type="ARBA" id="ARBA00022679"/>
    </source>
</evidence>
<keyword evidence="7 8" id="KW-0501">Molybdenum cofactor biosynthesis</keyword>
<keyword evidence="1 8" id="KW-0963">Cytoplasm</keyword>
<keyword evidence="2 8" id="KW-0808">Transferase</keyword>
<evidence type="ECO:0000256" key="3">
    <source>
        <dbReference type="ARBA" id="ARBA00022723"/>
    </source>
</evidence>
<proteinExistence type="inferred from homology"/>
<keyword evidence="3 8" id="KW-0479">Metal-binding</keyword>
<dbReference type="Proteomes" id="UP001517376">
    <property type="component" value="Unassembled WGS sequence"/>
</dbReference>
<dbReference type="NCBIfam" id="TIGR02665">
    <property type="entry name" value="molyb_mobA"/>
    <property type="match status" value="1"/>
</dbReference>
<dbReference type="EMBL" id="JAAATW010000001">
    <property type="protein sequence ID" value="NBE06987.1"/>
    <property type="molecule type" value="Genomic_DNA"/>
</dbReference>
<dbReference type="PANTHER" id="PTHR19136:SF81">
    <property type="entry name" value="MOLYBDENUM COFACTOR GUANYLYLTRANSFERASE"/>
    <property type="match status" value="1"/>
</dbReference>
<evidence type="ECO:0000256" key="8">
    <source>
        <dbReference type="HAMAP-Rule" id="MF_00316"/>
    </source>
</evidence>
<feature type="binding site" evidence="8">
    <location>
        <position position="67"/>
    </location>
    <ligand>
        <name>GTP</name>
        <dbReference type="ChEBI" id="CHEBI:37565"/>
    </ligand>
</feature>
<feature type="domain" description="MobA-like NTP transferase" evidence="9">
    <location>
        <begin position="5"/>
        <end position="154"/>
    </location>
</feature>
<feature type="binding site" evidence="8">
    <location>
        <position position="98"/>
    </location>
    <ligand>
        <name>GTP</name>
        <dbReference type="ChEBI" id="CHEBI:37565"/>
    </ligand>
</feature>
<dbReference type="HAMAP" id="MF_00316">
    <property type="entry name" value="MobA"/>
    <property type="match status" value="1"/>
</dbReference>
<dbReference type="CDD" id="cd02503">
    <property type="entry name" value="MobA"/>
    <property type="match status" value="1"/>
</dbReference>
<comment type="subcellular location">
    <subcellularLocation>
        <location evidence="8">Cytoplasm</location>
    </subcellularLocation>
</comment>
<comment type="caution">
    <text evidence="8">Lacks conserved residue(s) required for the propagation of feature annotation.</text>
</comment>
<dbReference type="RefSeq" id="WP_161765939.1">
    <property type="nucleotide sequence ID" value="NZ_JAAATW010000001.1"/>
</dbReference>
<dbReference type="InterPro" id="IPR029044">
    <property type="entry name" value="Nucleotide-diphossugar_trans"/>
</dbReference>
<dbReference type="GO" id="GO:0061603">
    <property type="term" value="F:molybdenum cofactor guanylyltransferase activity"/>
    <property type="evidence" value="ECO:0007669"/>
    <property type="project" value="UniProtKB-EC"/>
</dbReference>
<reference evidence="11" key="1">
    <citation type="submission" date="2020-01" db="EMBL/GenBank/DDBJ databases">
        <title>Sphingomonas sp. strain CSW-10.</title>
        <authorList>
            <person name="Chen W.-M."/>
        </authorList>
    </citation>
    <scope>NUCLEOTIDE SEQUENCE [LARGE SCALE GENOMIC DNA]</scope>
    <source>
        <strain evidence="11">CCP-1</strain>
    </source>
</reference>
<evidence type="ECO:0000313" key="11">
    <source>
        <dbReference type="Proteomes" id="UP001517376"/>
    </source>
</evidence>
<sequence length="196" mass="19944">MRIFGVILAGGQGRRMGGADKALLPLAARPLIAHAADRLEPQVERLALSANGDPARLTFLGLPVLPDARSEGPLSGILAALDWAAPLGATAVVSAPVDAPFLPPDLVPRLILAGEGAGGVAMARSGGNDHPTFGLWPVALRDPLRAFLASGAKARVRTFADAHNAARADFADDGAFTNLNTPEDLAAAAARIGGVA</sequence>
<evidence type="ECO:0000259" key="9">
    <source>
        <dbReference type="Pfam" id="PF12804"/>
    </source>
</evidence>
<comment type="function">
    <text evidence="8">Transfers a GMP moiety from GTP to Mo-molybdopterin (Mo-MPT) cofactor (Moco or molybdenum cofactor) to form Mo-molybdopterin guanine dinucleotide (Mo-MGD) cofactor.</text>
</comment>
<comment type="subunit">
    <text evidence="8">Monomer.</text>
</comment>
<dbReference type="InterPro" id="IPR025877">
    <property type="entry name" value="MobA-like_NTP_Trfase"/>
</dbReference>
<keyword evidence="10" id="KW-0548">Nucleotidyltransferase</keyword>
<evidence type="ECO:0000313" key="10">
    <source>
        <dbReference type="EMBL" id="NBE06987.1"/>
    </source>
</evidence>
<evidence type="ECO:0000256" key="6">
    <source>
        <dbReference type="ARBA" id="ARBA00023134"/>
    </source>
</evidence>
<comment type="catalytic activity">
    <reaction evidence="8">
        <text>Mo-molybdopterin + GTP + H(+) = Mo-molybdopterin guanine dinucleotide + diphosphate</text>
        <dbReference type="Rhea" id="RHEA:34243"/>
        <dbReference type="ChEBI" id="CHEBI:15378"/>
        <dbReference type="ChEBI" id="CHEBI:33019"/>
        <dbReference type="ChEBI" id="CHEBI:37565"/>
        <dbReference type="ChEBI" id="CHEBI:71302"/>
        <dbReference type="ChEBI" id="CHEBI:71310"/>
        <dbReference type="EC" id="2.7.7.77"/>
    </reaction>
</comment>
<dbReference type="PANTHER" id="PTHR19136">
    <property type="entry name" value="MOLYBDENUM COFACTOR GUANYLYLTRANSFERASE"/>
    <property type="match status" value="1"/>
</dbReference>
<dbReference type="SUPFAM" id="SSF53448">
    <property type="entry name" value="Nucleotide-diphospho-sugar transferases"/>
    <property type="match status" value="1"/>
</dbReference>
<name>A0ABW9Y3J4_9RHOB</name>
<comment type="domain">
    <text evidence="8">The N-terminal domain determines nucleotide recognition and specific binding, while the C-terminal domain determines the specific binding to the target protein.</text>
</comment>
<evidence type="ECO:0000256" key="5">
    <source>
        <dbReference type="ARBA" id="ARBA00022842"/>
    </source>
</evidence>
<keyword evidence="5 8" id="KW-0460">Magnesium</keyword>
<keyword evidence="11" id="KW-1185">Reference proteome</keyword>
<dbReference type="InterPro" id="IPR013482">
    <property type="entry name" value="Molybde_CF_guanTrfase"/>
</dbReference>
<comment type="similarity">
    <text evidence="8">Belongs to the MobA family.</text>
</comment>
<feature type="binding site" evidence="8">
    <location>
        <position position="98"/>
    </location>
    <ligand>
        <name>Mg(2+)</name>
        <dbReference type="ChEBI" id="CHEBI:18420"/>
    </ligand>
</feature>
<keyword evidence="4 8" id="KW-0547">Nucleotide-binding</keyword>
<evidence type="ECO:0000256" key="7">
    <source>
        <dbReference type="ARBA" id="ARBA00023150"/>
    </source>
</evidence>
<dbReference type="Gene3D" id="3.90.550.10">
    <property type="entry name" value="Spore Coat Polysaccharide Biosynthesis Protein SpsA, Chain A"/>
    <property type="match status" value="1"/>
</dbReference>
<gene>
    <name evidence="8 10" type="primary">mobA</name>
    <name evidence="10" type="ORF">GU920_05535</name>
</gene>
<comment type="caution">
    <text evidence="10">The sequence shown here is derived from an EMBL/GenBank/DDBJ whole genome shotgun (WGS) entry which is preliminary data.</text>
</comment>
<dbReference type="EC" id="2.7.7.77" evidence="8"/>
<accession>A0ABW9Y3J4</accession>
<evidence type="ECO:0000256" key="4">
    <source>
        <dbReference type="ARBA" id="ARBA00022741"/>
    </source>
</evidence>
<organism evidence="10 11">
    <name type="scientific">Paragemmobacter ruber</name>
    <dbReference type="NCBI Taxonomy" id="1985673"/>
    <lineage>
        <taxon>Bacteria</taxon>
        <taxon>Pseudomonadati</taxon>
        <taxon>Pseudomonadota</taxon>
        <taxon>Alphaproteobacteria</taxon>
        <taxon>Rhodobacterales</taxon>
        <taxon>Paracoccaceae</taxon>
        <taxon>Paragemmobacter</taxon>
    </lineage>
</organism>
<keyword evidence="6 8" id="KW-0342">GTP-binding</keyword>
<feature type="binding site" evidence="8">
    <location>
        <position position="21"/>
    </location>
    <ligand>
        <name>GTP</name>
        <dbReference type="ChEBI" id="CHEBI:37565"/>
    </ligand>
</feature>
<evidence type="ECO:0000256" key="1">
    <source>
        <dbReference type="ARBA" id="ARBA00022490"/>
    </source>
</evidence>
<dbReference type="Pfam" id="PF12804">
    <property type="entry name" value="NTP_transf_3"/>
    <property type="match status" value="1"/>
</dbReference>